<feature type="compositionally biased region" description="Basic and acidic residues" evidence="2">
    <location>
        <begin position="1"/>
        <end position="15"/>
    </location>
</feature>
<protein>
    <submittedName>
        <fullName evidence="3">Uncharacterized protein</fullName>
    </submittedName>
</protein>
<organism evidence="3 4">
    <name type="scientific">Cordyceps militaris</name>
    <name type="common">Caterpillar fungus</name>
    <name type="synonym">Clavaria militaris</name>
    <dbReference type="NCBI Taxonomy" id="73501"/>
    <lineage>
        <taxon>Eukaryota</taxon>
        <taxon>Fungi</taxon>
        <taxon>Dikarya</taxon>
        <taxon>Ascomycota</taxon>
        <taxon>Pezizomycotina</taxon>
        <taxon>Sordariomycetes</taxon>
        <taxon>Hypocreomycetidae</taxon>
        <taxon>Hypocreales</taxon>
        <taxon>Cordycipitaceae</taxon>
        <taxon>Cordyceps</taxon>
    </lineage>
</organism>
<accession>A0A2H4SLQ7</accession>
<feature type="compositionally biased region" description="Acidic residues" evidence="2">
    <location>
        <begin position="17"/>
        <end position="27"/>
    </location>
</feature>
<dbReference type="VEuPathDB" id="FungiDB:A9K55_004931"/>
<evidence type="ECO:0000256" key="1">
    <source>
        <dbReference type="SAM" id="Coils"/>
    </source>
</evidence>
<dbReference type="OrthoDB" id="4156714at2759"/>
<sequence length="432" mass="48453">MSSAEDPSHDERIEAYSDQEPEIEDEGAPNTVAARFMALLSGWPLGASAQPAEGPRPEVGVPQDILRRNGDEIKQVLKSIEKLQLKCNAYQRQVAGAEQYIACQEILHAGEVESLQDKIANCKKNNETSTKIIKKLEARVAENEAQLSKVYSGAMSAWAEDVSRDMPDDVIKSKISSFFQGEFFSWCADMCAPAIEWNSTYKQVIYCQHLVNQNRHYWSGPAHLLFDYEAPDGSSSLVLLQAALAKTLVITFLTNPYFLLDDGAILRKFESTLSQKSPKEATNWRVNTVRSLERTFPLDSEKIEVYVNLFLDTFGFLIETPDSSAREDLASLFAHFSQIALKLWQTPTLIRVFGIESIGEWLFNKGDPYWECEPAVASALGERVNGRPIGVVMRPYILSKPIPEPGKQTTSVIWSKALVWVSSEKDPYDLED</sequence>
<reference evidence="3 4" key="1">
    <citation type="journal article" date="2017" name="BMC Genomics">
        <title>Chromosome level assembly and secondary metabolite potential of the parasitic fungus Cordyceps militaris.</title>
        <authorList>
            <person name="Kramer G.J."/>
            <person name="Nodwell J.R."/>
        </authorList>
    </citation>
    <scope>NUCLEOTIDE SEQUENCE [LARGE SCALE GENOMIC DNA]</scope>
    <source>
        <strain evidence="3 4">ATCC 34164</strain>
    </source>
</reference>
<dbReference type="EMBL" id="CP023325">
    <property type="protein sequence ID" value="ATY64026.1"/>
    <property type="molecule type" value="Genomic_DNA"/>
</dbReference>
<proteinExistence type="predicted"/>
<dbReference type="Proteomes" id="UP000323067">
    <property type="component" value="Chromosome v"/>
</dbReference>
<name>A0A2H4SLQ7_CORMI</name>
<feature type="region of interest" description="Disordered" evidence="2">
    <location>
        <begin position="1"/>
        <end position="28"/>
    </location>
</feature>
<evidence type="ECO:0000256" key="2">
    <source>
        <dbReference type="SAM" id="MobiDB-lite"/>
    </source>
</evidence>
<evidence type="ECO:0000313" key="4">
    <source>
        <dbReference type="Proteomes" id="UP000323067"/>
    </source>
</evidence>
<dbReference type="AlphaFoldDB" id="A0A2H4SLQ7"/>
<feature type="coiled-coil region" evidence="1">
    <location>
        <begin position="73"/>
        <end position="146"/>
    </location>
</feature>
<gene>
    <name evidence="3" type="ORF">A9K55_004931</name>
</gene>
<keyword evidence="1" id="KW-0175">Coiled coil</keyword>
<dbReference type="VEuPathDB" id="FungiDB:CCM_01402"/>
<evidence type="ECO:0000313" key="3">
    <source>
        <dbReference type="EMBL" id="ATY64026.1"/>
    </source>
</evidence>